<dbReference type="Proteomes" id="UP001310594">
    <property type="component" value="Unassembled WGS sequence"/>
</dbReference>
<gene>
    <name evidence="1" type="ORF">LTR97_006325</name>
</gene>
<dbReference type="EMBL" id="JAVRQU010000009">
    <property type="protein sequence ID" value="KAK5698677.1"/>
    <property type="molecule type" value="Genomic_DNA"/>
</dbReference>
<accession>A0AAN7W9L1</accession>
<dbReference type="AlphaFoldDB" id="A0AAN7W9L1"/>
<name>A0AAN7W9L1_9PEZI</name>
<evidence type="ECO:0000313" key="2">
    <source>
        <dbReference type="Proteomes" id="UP001310594"/>
    </source>
</evidence>
<organism evidence="1 2">
    <name type="scientific">Elasticomyces elasticus</name>
    <dbReference type="NCBI Taxonomy" id="574655"/>
    <lineage>
        <taxon>Eukaryota</taxon>
        <taxon>Fungi</taxon>
        <taxon>Dikarya</taxon>
        <taxon>Ascomycota</taxon>
        <taxon>Pezizomycotina</taxon>
        <taxon>Dothideomycetes</taxon>
        <taxon>Dothideomycetidae</taxon>
        <taxon>Mycosphaerellales</taxon>
        <taxon>Teratosphaeriaceae</taxon>
        <taxon>Elasticomyces</taxon>
    </lineage>
</organism>
<reference evidence="1" key="1">
    <citation type="submission" date="2023-08" db="EMBL/GenBank/DDBJ databases">
        <title>Black Yeasts Isolated from many extreme environments.</title>
        <authorList>
            <person name="Coleine C."/>
            <person name="Stajich J.E."/>
            <person name="Selbmann L."/>
        </authorList>
    </citation>
    <scope>NUCLEOTIDE SEQUENCE</scope>
    <source>
        <strain evidence="1">CCFEE 5810</strain>
    </source>
</reference>
<comment type="caution">
    <text evidence="1">The sequence shown here is derived from an EMBL/GenBank/DDBJ whole genome shotgun (WGS) entry which is preliminary data.</text>
</comment>
<sequence>MSKQPAHPATSVQEVITVTDITNQILMLRIRVANAQVLFPREQDLKVVSAQAQSGVMHYASLVASDPKSASVHKEYKVVLNGPGEKFRRESMMGLLDETERRVAKQILKK</sequence>
<proteinExistence type="predicted"/>
<protein>
    <submittedName>
        <fullName evidence="1">Uncharacterized protein</fullName>
    </submittedName>
</protein>
<evidence type="ECO:0000313" key="1">
    <source>
        <dbReference type="EMBL" id="KAK5698677.1"/>
    </source>
</evidence>